<name>A0A5B2T9L5_9PROT</name>
<dbReference type="Proteomes" id="UP000322110">
    <property type="component" value="Unassembled WGS sequence"/>
</dbReference>
<evidence type="ECO:0000313" key="1">
    <source>
        <dbReference type="EMBL" id="KAA2211316.1"/>
    </source>
</evidence>
<dbReference type="OrthoDB" id="7270370at2"/>
<gene>
    <name evidence="1" type="ORF">F0Q34_20720</name>
</gene>
<sequence length="162" mass="17932">MNQAEFLARIQRPAAQWALVHAGIQSSIEAHRFLLAVAGQESACTHRAQVPIDYAHGFWQFEKGGGVHGVMTHRTSAAKARALCEAASVRFEATAIWRAIEGHDGLAYGFARLLLLTDPYPIPVEQHAAWACYALRLWRPGKPHPQTWPVWWQGAGLTSSRA</sequence>
<dbReference type="RefSeq" id="WP_149814282.1">
    <property type="nucleotide sequence ID" value="NZ_VUKA01000036.1"/>
</dbReference>
<evidence type="ECO:0000313" key="2">
    <source>
        <dbReference type="Proteomes" id="UP000322110"/>
    </source>
</evidence>
<organism evidence="1 2">
    <name type="scientific">Teichococcus oryzae</name>
    <dbReference type="NCBI Taxonomy" id="1608942"/>
    <lineage>
        <taxon>Bacteria</taxon>
        <taxon>Pseudomonadati</taxon>
        <taxon>Pseudomonadota</taxon>
        <taxon>Alphaproteobacteria</taxon>
        <taxon>Acetobacterales</taxon>
        <taxon>Roseomonadaceae</taxon>
        <taxon>Roseomonas</taxon>
    </lineage>
</organism>
<accession>A0A5B2T9L5</accession>
<dbReference type="EMBL" id="VUKA01000036">
    <property type="protein sequence ID" value="KAA2211316.1"/>
    <property type="molecule type" value="Genomic_DNA"/>
</dbReference>
<comment type="caution">
    <text evidence="1">The sequence shown here is derived from an EMBL/GenBank/DDBJ whole genome shotgun (WGS) entry which is preliminary data.</text>
</comment>
<reference evidence="1 2" key="1">
    <citation type="journal article" date="2015" name="Int. J. Syst. Evol. Microbiol.">
        <title>Roseomonas oryzae sp. nov., isolated from paddy rhizosphere soil.</title>
        <authorList>
            <person name="Ramaprasad E.V."/>
            <person name="Sasikala Ch."/>
            <person name="Ramana Ch.V."/>
        </authorList>
    </citation>
    <scope>NUCLEOTIDE SEQUENCE [LARGE SCALE GENOMIC DNA]</scope>
    <source>
        <strain evidence="1 2">KCTC 42542</strain>
    </source>
</reference>
<proteinExistence type="predicted"/>
<keyword evidence="2" id="KW-1185">Reference proteome</keyword>
<protein>
    <submittedName>
        <fullName evidence="1">Uncharacterized protein</fullName>
    </submittedName>
</protein>
<dbReference type="AlphaFoldDB" id="A0A5B2T9L5"/>